<evidence type="ECO:0000256" key="7">
    <source>
        <dbReference type="ARBA" id="ARBA00022989"/>
    </source>
</evidence>
<keyword evidence="12" id="KW-1185">Reference proteome</keyword>
<dbReference type="InParanoid" id="A0A6N7EZT0"/>
<dbReference type="InterPro" id="IPR003557">
    <property type="entry name" value="Cyt_c_biogenesis_CcmC"/>
</dbReference>
<dbReference type="NCBIfam" id="TIGR01191">
    <property type="entry name" value="ccmC"/>
    <property type="match status" value="1"/>
</dbReference>
<dbReference type="PANTHER" id="PTHR30071:SF1">
    <property type="entry name" value="CYTOCHROME B_B6 PROTEIN-RELATED"/>
    <property type="match status" value="1"/>
</dbReference>
<evidence type="ECO:0000313" key="11">
    <source>
        <dbReference type="EMBL" id="MPV86018.1"/>
    </source>
</evidence>
<name>A0A6N7EZT0_9GAMM</name>
<gene>
    <name evidence="9" type="primary">ccmC</name>
    <name evidence="11" type="ORF">GCU85_04640</name>
</gene>
<dbReference type="FunCoup" id="A0A6N7EZT0">
    <property type="interactions" value="173"/>
</dbReference>
<dbReference type="Pfam" id="PF01578">
    <property type="entry name" value="Cytochrom_C_asm"/>
    <property type="match status" value="1"/>
</dbReference>
<evidence type="ECO:0000256" key="3">
    <source>
        <dbReference type="ARBA" id="ARBA00005840"/>
    </source>
</evidence>
<keyword evidence="7 9" id="KW-1133">Transmembrane helix</keyword>
<feature type="transmembrane region" description="Helical" evidence="9">
    <location>
        <begin position="168"/>
        <end position="188"/>
    </location>
</feature>
<keyword evidence="6 9" id="KW-0201">Cytochrome c-type biogenesis</keyword>
<dbReference type="PRINTS" id="PR01386">
    <property type="entry name" value="CCMCBIOGNSIS"/>
</dbReference>
<evidence type="ECO:0000259" key="10">
    <source>
        <dbReference type="Pfam" id="PF01578"/>
    </source>
</evidence>
<evidence type="ECO:0000256" key="2">
    <source>
        <dbReference type="ARBA" id="ARBA00004141"/>
    </source>
</evidence>
<dbReference type="AlphaFoldDB" id="A0A6N7EZT0"/>
<evidence type="ECO:0000256" key="9">
    <source>
        <dbReference type="RuleBase" id="RU364092"/>
    </source>
</evidence>
<protein>
    <recommendedName>
        <fullName evidence="4 9">Heme exporter protein C</fullName>
    </recommendedName>
    <alternativeName>
        <fullName evidence="9">Cytochrome c-type biogenesis protein</fullName>
    </alternativeName>
</protein>
<dbReference type="GO" id="GO:0005886">
    <property type="term" value="C:plasma membrane"/>
    <property type="evidence" value="ECO:0007669"/>
    <property type="project" value="UniProtKB-SubCell"/>
</dbReference>
<dbReference type="RefSeq" id="WP_152809853.1">
    <property type="nucleotide sequence ID" value="NZ_WHNW01000004.1"/>
</dbReference>
<keyword evidence="9" id="KW-1003">Cell membrane</keyword>
<dbReference type="PANTHER" id="PTHR30071">
    <property type="entry name" value="HEME EXPORTER PROTEIN C"/>
    <property type="match status" value="1"/>
</dbReference>
<keyword evidence="9" id="KW-0997">Cell inner membrane</keyword>
<dbReference type="GO" id="GO:0020037">
    <property type="term" value="F:heme binding"/>
    <property type="evidence" value="ECO:0007669"/>
    <property type="project" value="InterPro"/>
</dbReference>
<dbReference type="GO" id="GO:0017004">
    <property type="term" value="P:cytochrome complex assembly"/>
    <property type="evidence" value="ECO:0007669"/>
    <property type="project" value="UniProtKB-KW"/>
</dbReference>
<evidence type="ECO:0000256" key="4">
    <source>
        <dbReference type="ARBA" id="ARBA00016463"/>
    </source>
</evidence>
<proteinExistence type="inferred from homology"/>
<feature type="transmembrane region" description="Helical" evidence="9">
    <location>
        <begin position="70"/>
        <end position="90"/>
    </location>
</feature>
<evidence type="ECO:0000256" key="5">
    <source>
        <dbReference type="ARBA" id="ARBA00022692"/>
    </source>
</evidence>
<dbReference type="Proteomes" id="UP000471298">
    <property type="component" value="Unassembled WGS sequence"/>
</dbReference>
<evidence type="ECO:0000256" key="1">
    <source>
        <dbReference type="ARBA" id="ARBA00002442"/>
    </source>
</evidence>
<keyword evidence="5 9" id="KW-0812">Transmembrane</keyword>
<evidence type="ECO:0000313" key="12">
    <source>
        <dbReference type="Proteomes" id="UP000471298"/>
    </source>
</evidence>
<dbReference type="EMBL" id="WHNW01000004">
    <property type="protein sequence ID" value="MPV86018.1"/>
    <property type="molecule type" value="Genomic_DNA"/>
</dbReference>
<feature type="transmembrane region" description="Helical" evidence="9">
    <location>
        <begin position="23"/>
        <end position="50"/>
    </location>
</feature>
<feature type="transmembrane region" description="Helical" evidence="9">
    <location>
        <begin position="102"/>
        <end position="121"/>
    </location>
</feature>
<keyword evidence="9" id="KW-0813">Transport</keyword>
<accession>A0A6N7EZT0</accession>
<comment type="function">
    <text evidence="1 9">Required for the export of heme to the periplasm for the biogenesis of c-type cytochromes.</text>
</comment>
<feature type="domain" description="Cytochrome c assembly protein" evidence="10">
    <location>
        <begin position="17"/>
        <end position="191"/>
    </location>
</feature>
<organism evidence="11 12">
    <name type="scientific">Ostreibacterium oceani</name>
    <dbReference type="NCBI Taxonomy" id="2654998"/>
    <lineage>
        <taxon>Bacteria</taxon>
        <taxon>Pseudomonadati</taxon>
        <taxon>Pseudomonadota</taxon>
        <taxon>Gammaproteobacteria</taxon>
        <taxon>Cardiobacteriales</taxon>
        <taxon>Ostreibacteriaceae</taxon>
        <taxon>Ostreibacterium</taxon>
    </lineage>
</organism>
<dbReference type="InterPro" id="IPR045062">
    <property type="entry name" value="Cyt_c_biogenesis_CcsA/CcmC"/>
</dbReference>
<comment type="caution">
    <text evidence="11">The sequence shown here is derived from an EMBL/GenBank/DDBJ whole genome shotgun (WGS) entry which is preliminary data.</text>
</comment>
<feature type="transmembrane region" description="Helical" evidence="9">
    <location>
        <begin position="208"/>
        <end position="229"/>
    </location>
</feature>
<dbReference type="InterPro" id="IPR002541">
    <property type="entry name" value="Cyt_c_assembly"/>
</dbReference>
<reference evidence="11 12" key="1">
    <citation type="submission" date="2019-10" db="EMBL/GenBank/DDBJ databases">
        <title>Cardiobacteriales fam. a chemoheterotrophic member of the order Cardiobacteriales, and proposal of Cardiobacteriales fam. nov.</title>
        <authorList>
            <person name="Wang C."/>
        </authorList>
    </citation>
    <scope>NUCLEOTIDE SEQUENCE [LARGE SCALE GENOMIC DNA]</scope>
    <source>
        <strain evidence="11 12">ML27</strain>
    </source>
</reference>
<evidence type="ECO:0000256" key="6">
    <source>
        <dbReference type="ARBA" id="ARBA00022748"/>
    </source>
</evidence>
<dbReference type="GO" id="GO:0015232">
    <property type="term" value="F:heme transmembrane transporter activity"/>
    <property type="evidence" value="ECO:0007669"/>
    <property type="project" value="InterPro"/>
</dbReference>
<feature type="transmembrane region" description="Helical" evidence="9">
    <location>
        <begin position="136"/>
        <end position="156"/>
    </location>
</feature>
<sequence length="250" mass="28766">MTIMKTLKRWWHQLSSPHYFNKIAAICAPVFWMAALLLLVLGFVWGLFFAPPDYQQKDAFRIIYVHVPSAFLSMAVYVSMAVAGLIYYVWHIKLAAYYNRGMVLLGALFTVLALFTGAVWGKPMWGTYWSWRDPRLLAELLLLFLYLGYWSLTITIERKAFADKMGAILLVVGVINIPIIHYSVVWWNSLHQGATIMKLGKPSIDASMLWPLLICLLGFLCFTIAYGFAATRYQMIAANNEKRWLERLYS</sequence>
<keyword evidence="8 9" id="KW-0472">Membrane</keyword>
<comment type="similarity">
    <text evidence="3 9">Belongs to the CcmC/CycZ/HelC family.</text>
</comment>
<evidence type="ECO:0000256" key="8">
    <source>
        <dbReference type="ARBA" id="ARBA00023136"/>
    </source>
</evidence>
<comment type="subcellular location">
    <subcellularLocation>
        <location evidence="9">Cell inner membrane</location>
    </subcellularLocation>
    <subcellularLocation>
        <location evidence="2">Membrane</location>
        <topology evidence="2">Multi-pass membrane protein</topology>
    </subcellularLocation>
</comment>